<sequence>MAAAPQHKMAAAPQHEMAAAPQHEMAAAPQPEMAAAPQHEMAAAPQHEMAAAPQHEMAAAPQHEMAAAPQHEMAAAPQHEMAAAPQHEMAAAPQHEMAAAPQHEMAAAPQHEMAAAPQHEMAAAPQHEMAAAPQHEMAAAPQHEMAAAPQHEMAAAPPLETGPYEPVYPVSSRPTPPSATSPALERALREDLGCHRADAGLVQYKSDCSPGTSEVTRMPATAMGTKLDLSTLTEEEANHVFQVVQRDFDLRKKEKDRLGELKTHLQKEDTKRELLGTGTSLTESHCIRCLQPFKFLVNSKHQCLDCQLFACKACSRYNKKERGWVCDACRMARVLKIGTLEWYHENVRSRFKRFGSAKVMRSLFKRLSGDLSVSQSDLTEHCEDDTNSVPEHHSDHYKENNMDTEADGQHYRTSPHNSLEGGRRESMIAEADMAFMFQQILEEQGERDPKFNTEVLHNRRISLLDKLACFDDVPYSEKLFMRAQSLSRASQSSGGSAYNGHLHISRQLDSDEELEYQHQFQRPLSRGCSPFLSQENINHREPPQIADLNRRMSVIETLLNRLEQKVSPFNQGQSSTSPLPQLDQEDLEERLLRQKLDQLTGNISDKALSSDEDEPTLPLSARDSPCRRSLKGDLSPSPSLTRSSSRPVIMMSRPIDELQENTEAQADVSTGNSGSLCEESSLTYYHRPTTTTELSKLESMVALAAATVQSTVCEVTDIEKRIAALSAAGMSVEKTRRKSAVPPQRRSAYDIPTKTSNGTGSMRRKLNIV</sequence>
<keyword evidence="2" id="KW-1185">Reference proteome</keyword>
<protein>
    <submittedName>
        <fullName evidence="1">Uncharacterized protein</fullName>
    </submittedName>
</protein>
<dbReference type="Proteomes" id="UP001157502">
    <property type="component" value="Chromosome 4"/>
</dbReference>
<proteinExistence type="predicted"/>
<reference evidence="1" key="1">
    <citation type="submission" date="2021-05" db="EMBL/GenBank/DDBJ databases">
        <authorList>
            <person name="Pan Q."/>
            <person name="Jouanno E."/>
            <person name="Zahm M."/>
            <person name="Klopp C."/>
            <person name="Cabau C."/>
            <person name="Louis A."/>
            <person name="Berthelot C."/>
            <person name="Parey E."/>
            <person name="Roest Crollius H."/>
            <person name="Montfort J."/>
            <person name="Robinson-Rechavi M."/>
            <person name="Bouchez O."/>
            <person name="Lampietro C."/>
            <person name="Lopez Roques C."/>
            <person name="Donnadieu C."/>
            <person name="Postlethwait J."/>
            <person name="Bobe J."/>
            <person name="Dillon D."/>
            <person name="Chandos A."/>
            <person name="von Hippel F."/>
            <person name="Guiguen Y."/>
        </authorList>
    </citation>
    <scope>NUCLEOTIDE SEQUENCE</scope>
    <source>
        <strain evidence="1">YG-Jan2019</strain>
    </source>
</reference>
<dbReference type="EMBL" id="CM055731">
    <property type="protein sequence ID" value="KAJ8012441.1"/>
    <property type="molecule type" value="Genomic_DNA"/>
</dbReference>
<accession>A0ACC2H9K5</accession>
<gene>
    <name evidence="1" type="ORF">DPEC_G00042800</name>
</gene>
<name>A0ACC2H9K5_DALPE</name>
<evidence type="ECO:0000313" key="1">
    <source>
        <dbReference type="EMBL" id="KAJ8012441.1"/>
    </source>
</evidence>
<comment type="caution">
    <text evidence="1">The sequence shown here is derived from an EMBL/GenBank/DDBJ whole genome shotgun (WGS) entry which is preliminary data.</text>
</comment>
<evidence type="ECO:0000313" key="2">
    <source>
        <dbReference type="Proteomes" id="UP001157502"/>
    </source>
</evidence>
<organism evidence="1 2">
    <name type="scientific">Dallia pectoralis</name>
    <name type="common">Alaska blackfish</name>
    <dbReference type="NCBI Taxonomy" id="75939"/>
    <lineage>
        <taxon>Eukaryota</taxon>
        <taxon>Metazoa</taxon>
        <taxon>Chordata</taxon>
        <taxon>Craniata</taxon>
        <taxon>Vertebrata</taxon>
        <taxon>Euteleostomi</taxon>
        <taxon>Actinopterygii</taxon>
        <taxon>Neopterygii</taxon>
        <taxon>Teleostei</taxon>
        <taxon>Protacanthopterygii</taxon>
        <taxon>Esociformes</taxon>
        <taxon>Umbridae</taxon>
        <taxon>Dallia</taxon>
    </lineage>
</organism>